<accession>A0AAC9BGN2</accession>
<dbReference type="Proteomes" id="UP000077927">
    <property type="component" value="Chromosome 1"/>
</dbReference>
<keyword evidence="1" id="KW-0732">Signal</keyword>
<sequence>MRKERLAAMTTMAVATAIGLMTPGCTTAGTTEAAAHQPDKRHTIDTAVDSTLVRLYTAANGSRELVGKARGVLVFPSVIAAGFGIGGQHGEGSLRAGGGTTGYYSTTTASIGWQVGAQSKAIIFLFMTEDSLDRFRNSEGWSVGGDASVALLKVGANGNIDSATATAPIQAFVLTNSGLMAGVTLEGTKITKLKSL</sequence>
<evidence type="ECO:0000313" key="3">
    <source>
        <dbReference type="EMBL" id="ANH73451.1"/>
    </source>
</evidence>
<protein>
    <recommendedName>
        <fullName evidence="2">Ysc84 actin-binding domain-containing protein</fullName>
    </recommendedName>
</protein>
<feature type="chain" id="PRO_5041991332" description="Ysc84 actin-binding domain-containing protein" evidence="1">
    <location>
        <begin position="29"/>
        <end position="196"/>
    </location>
</feature>
<name>A0AAC9BGN2_9RALS</name>
<dbReference type="AlphaFoldDB" id="A0AAC9BGN2"/>
<evidence type="ECO:0000256" key="1">
    <source>
        <dbReference type="SAM" id="SignalP"/>
    </source>
</evidence>
<dbReference type="RefSeq" id="WP_037012729.1">
    <property type="nucleotide sequence ID" value="NZ_CP012605.1"/>
</dbReference>
<proteinExistence type="predicted"/>
<feature type="domain" description="Ysc84 actin-binding" evidence="2">
    <location>
        <begin position="108"/>
        <end position="192"/>
    </location>
</feature>
<dbReference type="KEGG" id="rin:ACS15_3270"/>
<dbReference type="CDD" id="cd11524">
    <property type="entry name" value="SYLF"/>
    <property type="match status" value="1"/>
</dbReference>
<dbReference type="InterPro" id="IPR007461">
    <property type="entry name" value="Ysc84_actin-binding"/>
</dbReference>
<dbReference type="EMBL" id="CP012605">
    <property type="protein sequence ID" value="ANH73451.1"/>
    <property type="molecule type" value="Genomic_DNA"/>
</dbReference>
<organism evidence="3 4">
    <name type="scientific">Ralstonia insidiosa</name>
    <dbReference type="NCBI Taxonomy" id="190721"/>
    <lineage>
        <taxon>Bacteria</taxon>
        <taxon>Pseudomonadati</taxon>
        <taxon>Pseudomonadota</taxon>
        <taxon>Betaproteobacteria</taxon>
        <taxon>Burkholderiales</taxon>
        <taxon>Burkholderiaceae</taxon>
        <taxon>Ralstonia</taxon>
    </lineage>
</organism>
<evidence type="ECO:0000313" key="4">
    <source>
        <dbReference type="Proteomes" id="UP000077927"/>
    </source>
</evidence>
<feature type="signal peptide" evidence="1">
    <location>
        <begin position="1"/>
        <end position="28"/>
    </location>
</feature>
<dbReference type="Pfam" id="PF04366">
    <property type="entry name" value="Ysc84"/>
    <property type="match status" value="1"/>
</dbReference>
<reference evidence="3 4" key="1">
    <citation type="submission" date="2015-09" db="EMBL/GenBank/DDBJ databases">
        <authorList>
            <person name="Xu Y."/>
            <person name="Nagy A."/>
            <person name="Liu N.T."/>
            <person name="Nou X."/>
        </authorList>
    </citation>
    <scope>NUCLEOTIDE SEQUENCE [LARGE SCALE GENOMIC DNA]</scope>
    <source>
        <strain evidence="3 4">FC1138</strain>
    </source>
</reference>
<gene>
    <name evidence="3" type="ORF">ACS15_3270</name>
</gene>
<evidence type="ECO:0000259" key="2">
    <source>
        <dbReference type="Pfam" id="PF04366"/>
    </source>
</evidence>